<dbReference type="AlphaFoldDB" id="N6UUW4"/>
<gene>
    <name evidence="1" type="ORF">YQE_01017</name>
</gene>
<name>N6UUW4_DENPD</name>
<dbReference type="HOGENOM" id="CLU_2326605_0_0_1"/>
<accession>N6UUW4</accession>
<dbReference type="OrthoDB" id="6778023at2759"/>
<dbReference type="EMBL" id="KB738407">
    <property type="protein sequence ID" value="ENN82612.1"/>
    <property type="molecule type" value="Genomic_DNA"/>
</dbReference>
<dbReference type="PROSITE" id="PS50878">
    <property type="entry name" value="RT_POL"/>
    <property type="match status" value="1"/>
</dbReference>
<protein>
    <submittedName>
        <fullName evidence="1">Uncharacterized protein</fullName>
    </submittedName>
</protein>
<feature type="non-terminal residue" evidence="1">
    <location>
        <position position="99"/>
    </location>
</feature>
<feature type="non-terminal residue" evidence="1">
    <location>
        <position position="1"/>
    </location>
</feature>
<sequence length="99" mass="11734">MGVCLNNYRSISLLPALSKVAERAILRRLKEETSEPDFLPPEQFGFRGKHSTELQLLWIVGRYTKEINQYRTTRILTLDVERAFDRVWRDGLIYEMMEI</sequence>
<evidence type="ECO:0000313" key="1">
    <source>
        <dbReference type="EMBL" id="ENN82612.1"/>
    </source>
</evidence>
<organism evidence="1">
    <name type="scientific">Dendroctonus ponderosae</name>
    <name type="common">Mountain pine beetle</name>
    <dbReference type="NCBI Taxonomy" id="77166"/>
    <lineage>
        <taxon>Eukaryota</taxon>
        <taxon>Metazoa</taxon>
        <taxon>Ecdysozoa</taxon>
        <taxon>Arthropoda</taxon>
        <taxon>Hexapoda</taxon>
        <taxon>Insecta</taxon>
        <taxon>Pterygota</taxon>
        <taxon>Neoptera</taxon>
        <taxon>Endopterygota</taxon>
        <taxon>Coleoptera</taxon>
        <taxon>Polyphaga</taxon>
        <taxon>Cucujiformia</taxon>
        <taxon>Curculionidae</taxon>
        <taxon>Scolytinae</taxon>
        <taxon>Dendroctonus</taxon>
    </lineage>
</organism>
<dbReference type="OMA" id="QYRTTRI"/>
<proteinExistence type="predicted"/>
<dbReference type="PANTHER" id="PTHR19446">
    <property type="entry name" value="REVERSE TRANSCRIPTASES"/>
    <property type="match status" value="1"/>
</dbReference>
<dbReference type="Pfam" id="PF00078">
    <property type="entry name" value="RVT_1"/>
    <property type="match status" value="1"/>
</dbReference>
<dbReference type="InterPro" id="IPR000477">
    <property type="entry name" value="RT_dom"/>
</dbReference>
<reference evidence="1" key="1">
    <citation type="journal article" date="2013" name="Genome Biol.">
        <title>Draft genome of the mountain pine beetle, Dendroctonus ponderosae Hopkins, a major forest pest.</title>
        <authorList>
            <person name="Keeling C.I."/>
            <person name="Yuen M.M."/>
            <person name="Liao N.Y."/>
            <person name="Docking T.R."/>
            <person name="Chan S.K."/>
            <person name="Taylor G.A."/>
            <person name="Palmquist D.L."/>
            <person name="Jackman S.D."/>
            <person name="Nguyen A."/>
            <person name="Li M."/>
            <person name="Henderson H."/>
            <person name="Janes J.K."/>
            <person name="Zhao Y."/>
            <person name="Pandoh P."/>
            <person name="Moore R."/>
            <person name="Sperling F.A."/>
            <person name="Huber D.P."/>
            <person name="Birol I."/>
            <person name="Jones S.J."/>
            <person name="Bohlmann J."/>
        </authorList>
    </citation>
    <scope>NUCLEOTIDE SEQUENCE</scope>
</reference>